<dbReference type="SUPFAM" id="SSF52151">
    <property type="entry name" value="FabD/lysophospholipase-like"/>
    <property type="match status" value="2"/>
</dbReference>
<evidence type="ECO:0000256" key="3">
    <source>
        <dbReference type="PROSITE-ProRule" id="PRU00555"/>
    </source>
</evidence>
<feature type="compositionally biased region" description="Acidic residues" evidence="4">
    <location>
        <begin position="16"/>
        <end position="36"/>
    </location>
</feature>
<dbReference type="InterPro" id="IPR002642">
    <property type="entry name" value="LysoPLipase_cat_dom"/>
</dbReference>
<keyword evidence="1 3" id="KW-0378">Hydrolase</keyword>
<name>A0A9Q1EE37_SYNKA</name>
<feature type="domain" description="PLA2c" evidence="5">
    <location>
        <begin position="244"/>
        <end position="503"/>
    </location>
</feature>
<dbReference type="PROSITE" id="PS51210">
    <property type="entry name" value="PLA2C"/>
    <property type="match status" value="1"/>
</dbReference>
<keyword evidence="3" id="KW-0442">Lipid degradation</keyword>
<dbReference type="GO" id="GO:0046475">
    <property type="term" value="P:glycerophospholipid catabolic process"/>
    <property type="evidence" value="ECO:0007669"/>
    <property type="project" value="TreeGrafter"/>
</dbReference>
<evidence type="ECO:0000313" key="7">
    <source>
        <dbReference type="Proteomes" id="UP001152622"/>
    </source>
</evidence>
<dbReference type="GO" id="GO:0005544">
    <property type="term" value="F:calcium-dependent phospholipid binding"/>
    <property type="evidence" value="ECO:0007669"/>
    <property type="project" value="TreeGrafter"/>
</dbReference>
<keyword evidence="7" id="KW-1185">Reference proteome</keyword>
<dbReference type="PANTHER" id="PTHR10728">
    <property type="entry name" value="CYTOSOLIC PHOSPHOLIPASE A2"/>
    <property type="match status" value="1"/>
</dbReference>
<evidence type="ECO:0000256" key="1">
    <source>
        <dbReference type="ARBA" id="ARBA00022801"/>
    </source>
</evidence>
<dbReference type="GO" id="GO:0005829">
    <property type="term" value="C:cytosol"/>
    <property type="evidence" value="ECO:0007669"/>
    <property type="project" value="TreeGrafter"/>
</dbReference>
<evidence type="ECO:0000313" key="6">
    <source>
        <dbReference type="EMBL" id="KAJ8337149.1"/>
    </source>
</evidence>
<dbReference type="AlphaFoldDB" id="A0A9Q1EE37"/>
<dbReference type="GO" id="GO:0005635">
    <property type="term" value="C:nuclear envelope"/>
    <property type="evidence" value="ECO:0007669"/>
    <property type="project" value="TreeGrafter"/>
</dbReference>
<accession>A0A9Q1EE37</accession>
<gene>
    <name evidence="6" type="ORF">SKAU_G00383690</name>
</gene>
<dbReference type="EMBL" id="JAINUF010000019">
    <property type="protein sequence ID" value="KAJ8337149.1"/>
    <property type="molecule type" value="Genomic_DNA"/>
</dbReference>
<evidence type="ECO:0000256" key="4">
    <source>
        <dbReference type="SAM" id="MobiDB-lite"/>
    </source>
</evidence>
<reference evidence="6" key="1">
    <citation type="journal article" date="2023" name="Science">
        <title>Genome structures resolve the early diversification of teleost fishes.</title>
        <authorList>
            <person name="Parey E."/>
            <person name="Louis A."/>
            <person name="Montfort J."/>
            <person name="Bouchez O."/>
            <person name="Roques C."/>
            <person name="Iampietro C."/>
            <person name="Lluch J."/>
            <person name="Castinel A."/>
            <person name="Donnadieu C."/>
            <person name="Desvignes T."/>
            <person name="Floi Bucao C."/>
            <person name="Jouanno E."/>
            <person name="Wen M."/>
            <person name="Mejri S."/>
            <person name="Dirks R."/>
            <person name="Jansen H."/>
            <person name="Henkel C."/>
            <person name="Chen W.J."/>
            <person name="Zahm M."/>
            <person name="Cabau C."/>
            <person name="Klopp C."/>
            <person name="Thompson A.W."/>
            <person name="Robinson-Rechavi M."/>
            <person name="Braasch I."/>
            <person name="Lecointre G."/>
            <person name="Bobe J."/>
            <person name="Postlethwait J.H."/>
            <person name="Berthelot C."/>
            <person name="Roest Crollius H."/>
            <person name="Guiguen Y."/>
        </authorList>
    </citation>
    <scope>NUCLEOTIDE SEQUENCE</scope>
    <source>
        <strain evidence="6">WJC10195</strain>
    </source>
</reference>
<proteinExistence type="predicted"/>
<feature type="region of interest" description="Disordered" evidence="4">
    <location>
        <begin position="1"/>
        <end position="41"/>
    </location>
</feature>
<sequence length="503" mass="56453">MPSVTGSFFSRLLGYGEEEEDEEDDDDDDDDDDDEGGSFFGNVVDTFLDYAPLDDMASEAVESILDLFDCDDEEESAKHVQKLHKAMSGVKSENANKPAKSIAGKSKEEKHDSLAEYALDALDAFKHVFPDLSDEAEVPEEVLSDERTHLEDAGLVMNSPYVAALRPDRKVKLILSFDFSAGDPFMTVTQAAEHCKQTGIPFPPVDISEEDRMQPKDFYVFKSESTPTVIHIPLFNIVNCEACWFELSPHEVGYSHIGAFVGTSSSRSKFEVGVLKQKTAEKDMLYLQGYSSSGCLADTDTDEEEGDTLDDMATEMAESLLQLFDCEDDEEGHKLLEKMHRVRYHIILDAEVPEEVLSKERTHLEDAGLVMNSPYVAALRPDRKVKLILSFDFSAGDPFMTVTQAAEQCKQTGIPFPPVEISKEDTEQPKDLYVFKSENTPTVIHIPLFNMVNCEGDVAKWSQKYKTFRFAYDRETLDDLIRVSGLNVANNKKRILREISVCK</sequence>
<dbReference type="GO" id="GO:0005509">
    <property type="term" value="F:calcium ion binding"/>
    <property type="evidence" value="ECO:0007669"/>
    <property type="project" value="TreeGrafter"/>
</dbReference>
<evidence type="ECO:0000256" key="2">
    <source>
        <dbReference type="ARBA" id="ARBA00023098"/>
    </source>
</evidence>
<keyword evidence="2 3" id="KW-0443">Lipid metabolism</keyword>
<organism evidence="6 7">
    <name type="scientific">Synaphobranchus kaupii</name>
    <name type="common">Kaup's arrowtooth eel</name>
    <dbReference type="NCBI Taxonomy" id="118154"/>
    <lineage>
        <taxon>Eukaryota</taxon>
        <taxon>Metazoa</taxon>
        <taxon>Chordata</taxon>
        <taxon>Craniata</taxon>
        <taxon>Vertebrata</taxon>
        <taxon>Euteleostomi</taxon>
        <taxon>Actinopterygii</taxon>
        <taxon>Neopterygii</taxon>
        <taxon>Teleostei</taxon>
        <taxon>Anguilliformes</taxon>
        <taxon>Synaphobranchidae</taxon>
        <taxon>Synaphobranchus</taxon>
    </lineage>
</organism>
<feature type="region of interest" description="Disordered" evidence="4">
    <location>
        <begin position="85"/>
        <end position="108"/>
    </location>
</feature>
<dbReference type="PANTHER" id="PTHR10728:SF39">
    <property type="entry name" value="CYTOSOLIC PHOSPHOLIPASE A2 GAMMA"/>
    <property type="match status" value="1"/>
</dbReference>
<comment type="caution">
    <text evidence="6">The sequence shown here is derived from an EMBL/GenBank/DDBJ whole genome shotgun (WGS) entry which is preliminary data.</text>
</comment>
<dbReference type="GO" id="GO:0047498">
    <property type="term" value="F:calcium-dependent phospholipase A2 activity"/>
    <property type="evidence" value="ECO:0007669"/>
    <property type="project" value="TreeGrafter"/>
</dbReference>
<dbReference type="GO" id="GO:0005654">
    <property type="term" value="C:nucleoplasm"/>
    <property type="evidence" value="ECO:0007669"/>
    <property type="project" value="TreeGrafter"/>
</dbReference>
<protein>
    <recommendedName>
        <fullName evidence="5">PLA2c domain-containing protein</fullName>
    </recommendedName>
</protein>
<dbReference type="Gene3D" id="3.40.1090.10">
    <property type="entry name" value="Cytosolic phospholipase A2 catalytic domain"/>
    <property type="match status" value="2"/>
</dbReference>
<dbReference type="InterPro" id="IPR016035">
    <property type="entry name" value="Acyl_Trfase/lysoPLipase"/>
</dbReference>
<evidence type="ECO:0000259" key="5">
    <source>
        <dbReference type="PROSITE" id="PS51210"/>
    </source>
</evidence>
<dbReference type="OrthoDB" id="270970at2759"/>
<dbReference type="Proteomes" id="UP001152622">
    <property type="component" value="Chromosome 19"/>
</dbReference>